<dbReference type="SMART" id="SM00112">
    <property type="entry name" value="CA"/>
    <property type="match status" value="1"/>
</dbReference>
<dbReference type="InterPro" id="IPR001343">
    <property type="entry name" value="Hemolysn_Ca-bd"/>
</dbReference>
<proteinExistence type="predicted"/>
<dbReference type="PRINTS" id="PR00313">
    <property type="entry name" value="CABNDNGRPT"/>
</dbReference>
<dbReference type="InterPro" id="IPR015919">
    <property type="entry name" value="Cadherin-like_sf"/>
</dbReference>
<evidence type="ECO:0000256" key="1">
    <source>
        <dbReference type="ARBA" id="ARBA00004613"/>
    </source>
</evidence>
<organism evidence="4 5">
    <name type="scientific">Methylobacterium durans</name>
    <dbReference type="NCBI Taxonomy" id="2202825"/>
    <lineage>
        <taxon>Bacteria</taxon>
        <taxon>Pseudomonadati</taxon>
        <taxon>Pseudomonadota</taxon>
        <taxon>Alphaproteobacteria</taxon>
        <taxon>Hyphomicrobiales</taxon>
        <taxon>Methylobacteriaceae</taxon>
        <taxon>Methylobacterium</taxon>
    </lineage>
</organism>
<dbReference type="GO" id="GO:0005509">
    <property type="term" value="F:calcium ion binding"/>
    <property type="evidence" value="ECO:0007669"/>
    <property type="project" value="InterPro"/>
</dbReference>
<feature type="domain" description="Cadherin" evidence="3">
    <location>
        <begin position="401"/>
        <end position="457"/>
    </location>
</feature>
<protein>
    <recommendedName>
        <fullName evidence="3">Cadherin domain-containing protein</fullName>
    </recommendedName>
</protein>
<dbReference type="GO" id="GO:0016020">
    <property type="term" value="C:membrane"/>
    <property type="evidence" value="ECO:0007669"/>
    <property type="project" value="InterPro"/>
</dbReference>
<dbReference type="PANTHER" id="PTHR38340">
    <property type="entry name" value="S-LAYER PROTEIN"/>
    <property type="match status" value="1"/>
</dbReference>
<dbReference type="SUPFAM" id="SSF51120">
    <property type="entry name" value="beta-Roll"/>
    <property type="match status" value="5"/>
</dbReference>
<comment type="subcellular location">
    <subcellularLocation>
        <location evidence="1">Secreted</location>
    </subcellularLocation>
</comment>
<dbReference type="Pfam" id="PF00353">
    <property type="entry name" value="HemolysinCabind"/>
    <property type="match status" value="5"/>
</dbReference>
<keyword evidence="5" id="KW-1185">Reference proteome</keyword>
<dbReference type="InterPro" id="IPR050557">
    <property type="entry name" value="RTX_toxin/Mannuronan_C5-epim"/>
</dbReference>
<dbReference type="SUPFAM" id="SSF49313">
    <property type="entry name" value="Cadherin-like"/>
    <property type="match status" value="2"/>
</dbReference>
<dbReference type="OrthoDB" id="8005483at2"/>
<dbReference type="Proteomes" id="UP000245926">
    <property type="component" value="Chromosome"/>
</dbReference>
<evidence type="ECO:0000313" key="5">
    <source>
        <dbReference type="Proteomes" id="UP000245926"/>
    </source>
</evidence>
<dbReference type="Gene3D" id="2.150.10.10">
    <property type="entry name" value="Serralysin-like metalloprotease, C-terminal"/>
    <property type="match status" value="4"/>
</dbReference>
<dbReference type="PROSITE" id="PS00330">
    <property type="entry name" value="HEMOLYSIN_CALCIUM"/>
    <property type="match status" value="6"/>
</dbReference>
<evidence type="ECO:0000259" key="3">
    <source>
        <dbReference type="PROSITE" id="PS50268"/>
    </source>
</evidence>
<dbReference type="EMBL" id="CP029550">
    <property type="protein sequence ID" value="AWN40206.1"/>
    <property type="molecule type" value="Genomic_DNA"/>
</dbReference>
<dbReference type="PROSITE" id="PS50268">
    <property type="entry name" value="CADHERIN_2"/>
    <property type="match status" value="1"/>
</dbReference>
<sequence length="898" mass="90315">MTGLPAGATFQVVPTAAEQGFAIYWYDATAHQVKGQVYDAAGIHLGATFDAFPDGSTTLGVPGVDPSFSFSVAGLEDGRQIVAAEGAAAAGATEQDIVGQILDTRQPGNLIIGPREGAPRDVISGTAGDDIIDGRALADELHGAGGNDLILGGSENDLLFGDTGDDILIGGSENDTLSGGDGDDLLIGGFGIDDLDGNGGSDTVSYRGEVARFLIDLLGGPTPADGTTRSNRDPNTGATNAAFQVEDTLHNVENAVGGEAADEIRGTNGANLLEGRGGDDILDGRLGDDTAVFSGRRADYDITQDAGGTVIVKGARGDGLADGRDTVSNVEHFRFTDGDFTVQQLFNTNTGGGGTGTPKIAFGTSSPSVLENAEHATITTLTPSGFTTGTPILSLVSNPGGLFAIENGTLVVAPGKALDYETARTYSLVIQARTADGTTATATLNLAVGDVNEAPTIVTATGTGTNGALTVLENAAGGTLVAKLATNDPDVGDSLVYAVGGANAALFQIVGNELQVKAGALIDYETGPRSLSVDVTVRDGAGHTLTQTFGNIAVGNVSGSFTGTAANETFPGTSEEDTIRAGGGNDVLNGQAGDDQLFGEAGTDRLDGGLGADRMDGGAGNDTFVVDNVGDVVIEGANGGTDTVESSISFSIAALPNVENVTLTGTANIDATGNGGQNVLIGNAGDNVLDGGGDRDAMTGGNGNDTYVVDNTGDVVTETNANAAGGIDTVLASVNYRLTSNVENLILTGSAQTGQGNALANELRGNAQNNTLDGDLGNDRLFGLGGSDTLRGGEGNDILAGGAGNDTLTGGNGNDVFAFEIGTGRDTVTDFRNGQDRVDVSAFLHTGGELNAYLAVASNVRAVNGGVELHHVVGSVDDVIVLTGVTRAQIDASDFLIG</sequence>
<dbReference type="CDD" id="cd11304">
    <property type="entry name" value="Cadherin_repeat"/>
    <property type="match status" value="1"/>
</dbReference>
<dbReference type="GO" id="GO:0007156">
    <property type="term" value="P:homophilic cell adhesion via plasma membrane adhesion molecules"/>
    <property type="evidence" value="ECO:0007669"/>
    <property type="project" value="InterPro"/>
</dbReference>
<gene>
    <name evidence="4" type="ORF">DK389_06255</name>
</gene>
<keyword evidence="2" id="KW-0964">Secreted</keyword>
<dbReference type="GO" id="GO:0005576">
    <property type="term" value="C:extracellular region"/>
    <property type="evidence" value="ECO:0007669"/>
    <property type="project" value="UniProtKB-SubCell"/>
</dbReference>
<dbReference type="InterPro" id="IPR018511">
    <property type="entry name" value="Hemolysin-typ_Ca-bd_CS"/>
</dbReference>
<dbReference type="PANTHER" id="PTHR38340:SF1">
    <property type="entry name" value="S-LAYER PROTEIN"/>
    <property type="match status" value="1"/>
</dbReference>
<evidence type="ECO:0000256" key="2">
    <source>
        <dbReference type="ARBA" id="ARBA00022525"/>
    </source>
</evidence>
<dbReference type="Gene3D" id="2.60.40.60">
    <property type="entry name" value="Cadherins"/>
    <property type="match status" value="1"/>
</dbReference>
<reference evidence="5" key="1">
    <citation type="submission" date="2018-05" db="EMBL/GenBank/DDBJ databases">
        <title>Complete Genome Sequence of Methylobacterium sp. 17SD2-17.</title>
        <authorList>
            <person name="Srinivasan S."/>
        </authorList>
    </citation>
    <scope>NUCLEOTIDE SEQUENCE [LARGE SCALE GENOMIC DNA]</scope>
    <source>
        <strain evidence="5">17SD2-17</strain>
    </source>
</reference>
<dbReference type="AlphaFoldDB" id="A0A2U8W4K1"/>
<evidence type="ECO:0000313" key="4">
    <source>
        <dbReference type="EMBL" id="AWN40206.1"/>
    </source>
</evidence>
<dbReference type="RefSeq" id="WP_109888153.1">
    <property type="nucleotide sequence ID" value="NZ_CP029550.1"/>
</dbReference>
<dbReference type="InterPro" id="IPR002126">
    <property type="entry name" value="Cadherin-like_dom"/>
</dbReference>
<dbReference type="InterPro" id="IPR011049">
    <property type="entry name" value="Serralysin-like_metalloprot_C"/>
</dbReference>
<name>A0A2U8W4K1_9HYPH</name>
<dbReference type="KEGG" id="mets:DK389_06255"/>
<accession>A0A2U8W4K1</accession>